<accession>A0AC35TV91</accession>
<organism evidence="1 2">
    <name type="scientific">Rhabditophanes sp. KR3021</name>
    <dbReference type="NCBI Taxonomy" id="114890"/>
    <lineage>
        <taxon>Eukaryota</taxon>
        <taxon>Metazoa</taxon>
        <taxon>Ecdysozoa</taxon>
        <taxon>Nematoda</taxon>
        <taxon>Chromadorea</taxon>
        <taxon>Rhabditida</taxon>
        <taxon>Tylenchina</taxon>
        <taxon>Panagrolaimomorpha</taxon>
        <taxon>Strongyloidoidea</taxon>
        <taxon>Alloionematidae</taxon>
        <taxon>Rhabditophanes</taxon>
    </lineage>
</organism>
<sequence length="629" mass="73075">MGDKFKLSNYDCLQHLKDKIVCSGCNKKRLYFCYDCHGYVGDVERMVPKVQLPVKVDIIKHPRERNGKSTAIHCKLLAGGDTRIFEPLHCPDYNEELKNGGNIVIVFPSKRAIPINEYVEKHGKIDKLVFLDSTWLQVGSLRNIKQLNKVPHVSMKQYKTDYWRSQHNYSDEFLATIEAIYYANKEVWQAQHIDQTYEGHLDDLLFWFYYFRSMVDDSFYPENRKKPNDKKMIDGEPTPPVPTTLPVRKNISFESGIMSSQIDNLPTIQVNTHRSLSKHNSVEGRRARLNMPLMYRMYESQSDEIRGTVSGAATPDFHPEEVAKILRKALVGITTDDKSIIHSIFCHTNYQRQQICKAYESMYQRDLITDIQEEIGGFFMDLCIALLKPTHVYSTNLLVDSFSNKAEDKMVSVEIACTTTNSQLNVIQDTYTFVTKRNLEKDLGLKVEGLFGQFLKALYYKQRDDEDFINSDTVSENLRIMTDNNNFFDEIGRSVDLFTRFFVQPSFATIREMIDTYDLKKENGKEFEALVRKTKNMHPDIRSMILLIIKISRNIQLYFADRLHEAISGSRADHFAIIRIVVMRSEIDLQDIVEEYTRKYNQSPMLWLQKTCSGDYFRLLSVMLNVGSN</sequence>
<name>A0AC35TV91_9BILA</name>
<dbReference type="WBParaSite" id="RSKR_0000502100.1">
    <property type="protein sequence ID" value="RSKR_0000502100.1"/>
    <property type="gene ID" value="RSKR_0000502100"/>
</dbReference>
<evidence type="ECO:0000313" key="1">
    <source>
        <dbReference type="Proteomes" id="UP000095286"/>
    </source>
</evidence>
<reference evidence="2" key="1">
    <citation type="submission" date="2016-11" db="UniProtKB">
        <authorList>
            <consortium name="WormBaseParasite"/>
        </authorList>
    </citation>
    <scope>IDENTIFICATION</scope>
    <source>
        <strain evidence="2">KR3021</strain>
    </source>
</reference>
<evidence type="ECO:0000313" key="2">
    <source>
        <dbReference type="WBParaSite" id="RSKR_0000502100.1"/>
    </source>
</evidence>
<protein>
    <submittedName>
        <fullName evidence="2">tRNA-uridine aminocarboxypropyltransferase</fullName>
    </submittedName>
</protein>
<dbReference type="Proteomes" id="UP000095286">
    <property type="component" value="Unplaced"/>
</dbReference>
<proteinExistence type="predicted"/>